<dbReference type="GO" id="GO:0005829">
    <property type="term" value="C:cytosol"/>
    <property type="evidence" value="ECO:0007669"/>
    <property type="project" value="TreeGrafter"/>
</dbReference>
<comment type="similarity">
    <text evidence="1">Belongs to the NAD(P)H dehydrogenase (quinone) family.</text>
</comment>
<dbReference type="OrthoDB" id="9798454at2"/>
<dbReference type="PANTHER" id="PTHR10204">
    <property type="entry name" value="NAD P H OXIDOREDUCTASE-RELATED"/>
    <property type="match status" value="1"/>
</dbReference>
<dbReference type="GO" id="GO:0003955">
    <property type="term" value="F:NAD(P)H dehydrogenase (quinone) activity"/>
    <property type="evidence" value="ECO:0007669"/>
    <property type="project" value="TreeGrafter"/>
</dbReference>
<evidence type="ECO:0000313" key="4">
    <source>
        <dbReference type="EMBL" id="KJD42753.1"/>
    </source>
</evidence>
<dbReference type="Pfam" id="PF02525">
    <property type="entry name" value="Flavodoxin_2"/>
    <property type="match status" value="1"/>
</dbReference>
<keyword evidence="5" id="KW-1185">Reference proteome</keyword>
<gene>
    <name evidence="4" type="ORF">QD47_26415</name>
</gene>
<evidence type="ECO:0000256" key="2">
    <source>
        <dbReference type="ARBA" id="ARBA00023002"/>
    </source>
</evidence>
<proteinExistence type="inferred from homology"/>
<accession>A0A0D7WVL9</accession>
<reference evidence="4 5" key="1">
    <citation type="submission" date="2014-11" db="EMBL/GenBank/DDBJ databases">
        <title>Draft Genome Sequences of Paenibacillus polymyxa NRRL B-30509 and Paenibacillus terrae NRRL B-30644, Strains from a Poultry Environment that Produce Tridecaptin A and Paenicidins.</title>
        <authorList>
            <person name="van Belkum M.J."/>
            <person name="Lohans C.T."/>
            <person name="Vederas J.C."/>
        </authorList>
    </citation>
    <scope>NUCLEOTIDE SEQUENCE [LARGE SCALE GENOMIC DNA]</scope>
    <source>
        <strain evidence="4 5">NRRL B-30644</strain>
    </source>
</reference>
<comment type="caution">
    <text evidence="4">The sequence shown here is derived from an EMBL/GenBank/DDBJ whole genome shotgun (WGS) entry which is preliminary data.</text>
</comment>
<evidence type="ECO:0000256" key="1">
    <source>
        <dbReference type="ARBA" id="ARBA00006252"/>
    </source>
</evidence>
<dbReference type="InterPro" id="IPR029039">
    <property type="entry name" value="Flavoprotein-like_sf"/>
</dbReference>
<name>A0A0D7WVL9_9BACL</name>
<dbReference type="PANTHER" id="PTHR10204:SF34">
    <property type="entry name" value="NAD(P)H DEHYDROGENASE [QUINONE] 1 ISOFORM 1"/>
    <property type="match status" value="1"/>
</dbReference>
<dbReference type="PATRIC" id="fig|159743.3.peg.5862"/>
<dbReference type="AlphaFoldDB" id="A0A0D7WVL9"/>
<dbReference type="EMBL" id="JTHP01000088">
    <property type="protein sequence ID" value="KJD42753.1"/>
    <property type="molecule type" value="Genomic_DNA"/>
</dbReference>
<dbReference type="Gene3D" id="3.40.50.360">
    <property type="match status" value="1"/>
</dbReference>
<keyword evidence="2" id="KW-0560">Oxidoreductase</keyword>
<dbReference type="InterPro" id="IPR051545">
    <property type="entry name" value="NAD(P)H_dehydrogenase_qn"/>
</dbReference>
<feature type="domain" description="Flavodoxin-like fold" evidence="3">
    <location>
        <begin position="3"/>
        <end position="179"/>
    </location>
</feature>
<organism evidence="4 5">
    <name type="scientific">Paenibacillus terrae</name>
    <dbReference type="NCBI Taxonomy" id="159743"/>
    <lineage>
        <taxon>Bacteria</taxon>
        <taxon>Bacillati</taxon>
        <taxon>Bacillota</taxon>
        <taxon>Bacilli</taxon>
        <taxon>Bacillales</taxon>
        <taxon>Paenibacillaceae</taxon>
        <taxon>Paenibacillus</taxon>
    </lineage>
</organism>
<dbReference type="InterPro" id="IPR003680">
    <property type="entry name" value="Flavodoxin_fold"/>
</dbReference>
<sequence>MSKKILVIQGNPVAGSYGEALAQSYVKGAEAAGAEVRLLQLSALDFNPNLLGGYRNKLPLEPDLIMAQESIKWAEHLVFVFPIWWGSLPALMKGFIDRTFMPGFAFKYQKGKPLPDKLLKGRTARLITTMDGPHWYYRFFQGQPGHRMMKDSTLHLCGVKPVHSTAIDLMNKKTDQQRNDWLGKVEQLGRSMS</sequence>
<protein>
    <submittedName>
        <fullName evidence="4">NADPH-quinone reductase</fullName>
    </submittedName>
</protein>
<dbReference type="Proteomes" id="UP000032534">
    <property type="component" value="Unassembled WGS sequence"/>
</dbReference>
<evidence type="ECO:0000313" key="5">
    <source>
        <dbReference type="Proteomes" id="UP000032534"/>
    </source>
</evidence>
<evidence type="ECO:0000259" key="3">
    <source>
        <dbReference type="Pfam" id="PF02525"/>
    </source>
</evidence>
<dbReference type="SUPFAM" id="SSF52218">
    <property type="entry name" value="Flavoproteins"/>
    <property type="match status" value="1"/>
</dbReference>
<dbReference type="RefSeq" id="WP_044648912.1">
    <property type="nucleotide sequence ID" value="NZ_JTHP01000088.1"/>
</dbReference>